<keyword evidence="4" id="KW-0963">Cytoplasm</keyword>
<feature type="non-terminal residue" evidence="12">
    <location>
        <position position="1"/>
    </location>
</feature>
<comment type="catalytic activity">
    <reaction evidence="8">
        <text>O-phospho-L-threonyl-[protein] + H2O = L-threonyl-[protein] + phosphate</text>
        <dbReference type="Rhea" id="RHEA:47004"/>
        <dbReference type="Rhea" id="RHEA-COMP:11060"/>
        <dbReference type="Rhea" id="RHEA-COMP:11605"/>
        <dbReference type="ChEBI" id="CHEBI:15377"/>
        <dbReference type="ChEBI" id="CHEBI:30013"/>
        <dbReference type="ChEBI" id="CHEBI:43474"/>
        <dbReference type="ChEBI" id="CHEBI:61977"/>
        <dbReference type="EC" id="3.1.3.16"/>
    </reaction>
</comment>
<dbReference type="PROSITE" id="PS50054">
    <property type="entry name" value="TYR_PHOSPHATASE_DUAL"/>
    <property type="match status" value="1"/>
</dbReference>
<dbReference type="AlphaFoldDB" id="V4CFZ6"/>
<comment type="subcellular location">
    <subcellularLocation>
        <location evidence="1">Cytoplasm</location>
        <location evidence="1">Cytoskeleton</location>
    </subcellularLocation>
</comment>
<keyword evidence="7" id="KW-0206">Cytoskeleton</keyword>
<dbReference type="Pfam" id="PF23040">
    <property type="entry name" value="PH_SSH1-like_1st"/>
    <property type="match status" value="1"/>
</dbReference>
<dbReference type="InterPro" id="IPR000387">
    <property type="entry name" value="Tyr_Pase_dom"/>
</dbReference>
<dbReference type="SMART" id="SM00195">
    <property type="entry name" value="DSPc"/>
    <property type="match status" value="1"/>
</dbReference>
<dbReference type="HOGENOM" id="CLU_006650_3_0_1"/>
<feature type="domain" description="DEK-C" evidence="11">
    <location>
        <begin position="209"/>
        <end position="264"/>
    </location>
</feature>
<dbReference type="GO" id="GO:0004722">
    <property type="term" value="F:protein serine/threonine phosphatase activity"/>
    <property type="evidence" value="ECO:0007669"/>
    <property type="project" value="UniProtKB-EC"/>
</dbReference>
<dbReference type="PROSITE" id="PS50056">
    <property type="entry name" value="TYR_PHOSPHATASE_2"/>
    <property type="match status" value="1"/>
</dbReference>
<dbReference type="PROSITE" id="PS51998">
    <property type="entry name" value="DEK_C"/>
    <property type="match status" value="1"/>
</dbReference>
<evidence type="ECO:0000256" key="8">
    <source>
        <dbReference type="ARBA" id="ARBA00048336"/>
    </source>
</evidence>
<dbReference type="Pfam" id="PF08766">
    <property type="entry name" value="DEK_C"/>
    <property type="match status" value="1"/>
</dbReference>
<dbReference type="OMA" id="STICWHA"/>
<evidence type="ECO:0000256" key="6">
    <source>
        <dbReference type="ARBA" id="ARBA00022912"/>
    </source>
</evidence>
<dbReference type="OrthoDB" id="5779068at2759"/>
<dbReference type="InterPro" id="IPR016130">
    <property type="entry name" value="Tyr_Pase_AS"/>
</dbReference>
<dbReference type="GO" id="GO:0005856">
    <property type="term" value="C:cytoskeleton"/>
    <property type="evidence" value="ECO:0007669"/>
    <property type="project" value="UniProtKB-SubCell"/>
</dbReference>
<dbReference type="InterPro" id="IPR043587">
    <property type="entry name" value="Phosphatase_SSH-like"/>
</dbReference>
<evidence type="ECO:0000259" key="11">
    <source>
        <dbReference type="PROSITE" id="PS51998"/>
    </source>
</evidence>
<evidence type="ECO:0000313" key="13">
    <source>
        <dbReference type="Proteomes" id="UP000030746"/>
    </source>
</evidence>
<dbReference type="InterPro" id="IPR020422">
    <property type="entry name" value="TYR_PHOSPHATASE_DUAL_dom"/>
</dbReference>
<dbReference type="CTD" id="20234280"/>
<organism evidence="12 13">
    <name type="scientific">Lottia gigantea</name>
    <name type="common">Giant owl limpet</name>
    <dbReference type="NCBI Taxonomy" id="225164"/>
    <lineage>
        <taxon>Eukaryota</taxon>
        <taxon>Metazoa</taxon>
        <taxon>Spiralia</taxon>
        <taxon>Lophotrochozoa</taxon>
        <taxon>Mollusca</taxon>
        <taxon>Gastropoda</taxon>
        <taxon>Patellogastropoda</taxon>
        <taxon>Lottioidea</taxon>
        <taxon>Lottiidae</taxon>
        <taxon>Lottia</taxon>
    </lineage>
</organism>
<comment type="similarity">
    <text evidence="2">Belongs to the protein-tyrosine phosphatase family.</text>
</comment>
<accession>V4CFZ6</accession>
<evidence type="ECO:0000256" key="4">
    <source>
        <dbReference type="ARBA" id="ARBA00022490"/>
    </source>
</evidence>
<proteinExistence type="inferred from homology"/>
<dbReference type="PANTHER" id="PTHR45864">
    <property type="entry name" value="SLINGSHOT PROTEIN PHOSPHATASE HOMOLOG"/>
    <property type="match status" value="1"/>
</dbReference>
<keyword evidence="6" id="KW-0904">Protein phosphatase</keyword>
<evidence type="ECO:0000313" key="12">
    <source>
        <dbReference type="EMBL" id="ESP00970.1"/>
    </source>
</evidence>
<dbReference type="GeneID" id="20234280"/>
<dbReference type="GO" id="GO:0030837">
    <property type="term" value="P:negative regulation of actin filament polymerization"/>
    <property type="evidence" value="ECO:0007669"/>
    <property type="project" value="InterPro"/>
</dbReference>
<evidence type="ECO:0000259" key="10">
    <source>
        <dbReference type="PROSITE" id="PS50056"/>
    </source>
</evidence>
<dbReference type="Pfam" id="PF00782">
    <property type="entry name" value="DSPc"/>
    <property type="match status" value="1"/>
</dbReference>
<evidence type="ECO:0000259" key="9">
    <source>
        <dbReference type="PROSITE" id="PS50054"/>
    </source>
</evidence>
<dbReference type="SUPFAM" id="SSF52799">
    <property type="entry name" value="(Phosphotyrosine protein) phosphatases II"/>
    <property type="match status" value="1"/>
</dbReference>
<gene>
    <name evidence="12" type="ORF">LOTGIDRAFT_140154</name>
</gene>
<keyword evidence="5" id="KW-0378">Hydrolase</keyword>
<dbReference type="FunFam" id="3.90.190.10:FF:000004">
    <property type="entry name" value="Protein phosphatase Slingshot homolog 2"/>
    <property type="match status" value="1"/>
</dbReference>
<dbReference type="InterPro" id="IPR029021">
    <property type="entry name" value="Prot-tyrosine_phosphatase-like"/>
</dbReference>
<evidence type="ECO:0000256" key="1">
    <source>
        <dbReference type="ARBA" id="ARBA00004245"/>
    </source>
</evidence>
<dbReference type="InterPro" id="IPR000340">
    <property type="entry name" value="Dual-sp_phosphatase_cat-dom"/>
</dbReference>
<dbReference type="STRING" id="225164.V4CFZ6"/>
<dbReference type="EC" id="3.1.3.16" evidence="3"/>
<keyword evidence="13" id="KW-1185">Reference proteome</keyword>
<evidence type="ECO:0000256" key="5">
    <source>
        <dbReference type="ARBA" id="ARBA00022801"/>
    </source>
</evidence>
<dbReference type="InterPro" id="IPR043588">
    <property type="entry name" value="SSH-N"/>
</dbReference>
<dbReference type="EMBL" id="KB200592">
    <property type="protein sequence ID" value="ESP00970.1"/>
    <property type="molecule type" value="Genomic_DNA"/>
</dbReference>
<dbReference type="RefSeq" id="XP_009048331.1">
    <property type="nucleotide sequence ID" value="XM_009050083.1"/>
</dbReference>
<evidence type="ECO:0000256" key="7">
    <source>
        <dbReference type="ARBA" id="ARBA00023212"/>
    </source>
</evidence>
<name>V4CFZ6_LOTGI</name>
<sequence>CFYFSSLSESYFTVKGAALILPQSDCSRKTSKKNHGGDMQHHLQAMLHLLRPEDKMKMAVKLENSSASPDHRYLALVSTIGRQDEEEAVILGIDYRDTVSLGLVIPILSGTKIRLDGDGGFTILVHDGHHFIFKPVSVQVMWSAIQSIELAIKMADKKLYTSEGLSHTWLSYYNSKIDITDKDRMMDKTYLYTHTVIVFTILLLYEETARIKKSITQELYEVMMQVDLDEATSKSLRLAVEEKLGISVMPYRAFFDLETMRILGQMDQASQITDFLYLGSEWNAANVKELKSLGIGYILNITREIDNFFQGMFQYKNIRLYDRPESDLLQHWNKTYDFIDRARKNNSKVLVHCKMGISRSASTCMAFLMKDNKWCLDEAYEYVQSRRACVNPNPGFMEQLKTYEGILTAR</sequence>
<dbReference type="GO" id="GO:0003779">
    <property type="term" value="F:actin binding"/>
    <property type="evidence" value="ECO:0007669"/>
    <property type="project" value="InterPro"/>
</dbReference>
<evidence type="ECO:0000256" key="2">
    <source>
        <dbReference type="ARBA" id="ARBA00009580"/>
    </source>
</evidence>
<dbReference type="PROSITE" id="PS00383">
    <property type="entry name" value="TYR_PHOSPHATASE_1"/>
    <property type="match status" value="1"/>
</dbReference>
<reference evidence="12 13" key="1">
    <citation type="journal article" date="2013" name="Nature">
        <title>Insights into bilaterian evolution from three spiralian genomes.</title>
        <authorList>
            <person name="Simakov O."/>
            <person name="Marletaz F."/>
            <person name="Cho S.J."/>
            <person name="Edsinger-Gonzales E."/>
            <person name="Havlak P."/>
            <person name="Hellsten U."/>
            <person name="Kuo D.H."/>
            <person name="Larsson T."/>
            <person name="Lv J."/>
            <person name="Arendt D."/>
            <person name="Savage R."/>
            <person name="Osoegawa K."/>
            <person name="de Jong P."/>
            <person name="Grimwood J."/>
            <person name="Chapman J.A."/>
            <person name="Shapiro H."/>
            <person name="Aerts A."/>
            <person name="Otillar R.P."/>
            <person name="Terry A.Y."/>
            <person name="Boore J.L."/>
            <person name="Grigoriev I.V."/>
            <person name="Lindberg D.R."/>
            <person name="Seaver E.C."/>
            <person name="Weisblat D.A."/>
            <person name="Putnam N.H."/>
            <person name="Rokhsar D.S."/>
        </authorList>
    </citation>
    <scope>NUCLEOTIDE SEQUENCE [LARGE SCALE GENOMIC DNA]</scope>
</reference>
<feature type="domain" description="Tyrosine-protein phosphatase" evidence="9">
    <location>
        <begin position="268"/>
        <end position="409"/>
    </location>
</feature>
<dbReference type="KEGG" id="lgi:LOTGIDRAFT_140154"/>
<dbReference type="Proteomes" id="UP000030746">
    <property type="component" value="Unassembled WGS sequence"/>
</dbReference>
<protein>
    <recommendedName>
        <fullName evidence="3">protein-serine/threonine phosphatase</fullName>
        <ecNumber evidence="3">3.1.3.16</ecNumber>
    </recommendedName>
</protein>
<dbReference type="PANTHER" id="PTHR45864:SF2">
    <property type="entry name" value="PROTEIN PHOSPHATASE SLINGSHOT"/>
    <property type="match status" value="1"/>
</dbReference>
<feature type="domain" description="Tyrosine specific protein phosphatases" evidence="10">
    <location>
        <begin position="330"/>
        <end position="387"/>
    </location>
</feature>
<dbReference type="InterPro" id="IPR014876">
    <property type="entry name" value="DEK_C"/>
</dbReference>
<dbReference type="Gene3D" id="3.90.190.10">
    <property type="entry name" value="Protein tyrosine phosphatase superfamily"/>
    <property type="match status" value="1"/>
</dbReference>
<evidence type="ECO:0000256" key="3">
    <source>
        <dbReference type="ARBA" id="ARBA00013081"/>
    </source>
</evidence>